<protein>
    <submittedName>
        <fullName evidence="9">DUF2029 domain-containing protein</fullName>
    </submittedName>
</protein>
<comment type="subcellular location">
    <subcellularLocation>
        <location evidence="1">Cell membrane</location>
        <topology evidence="1">Multi-pass membrane protein</topology>
    </subcellularLocation>
</comment>
<keyword evidence="10" id="KW-1185">Reference proteome</keyword>
<feature type="transmembrane region" description="Helical" evidence="8">
    <location>
        <begin position="179"/>
        <end position="202"/>
    </location>
</feature>
<keyword evidence="5 8" id="KW-1133">Transmembrane helix</keyword>
<proteinExistence type="inferred from homology"/>
<comment type="similarity">
    <text evidence="7">Belongs to the glycosyltransferase 87 family.</text>
</comment>
<feature type="transmembrane region" description="Helical" evidence="8">
    <location>
        <begin position="209"/>
        <end position="228"/>
    </location>
</feature>
<keyword evidence="6 8" id="KW-0472">Membrane</keyword>
<gene>
    <name evidence="9" type="ORF">GXW78_21890</name>
</gene>
<sequence>MSLPKGGWPGWVNGRSVLVIGAGVVAIYGLLLLTGTVIRSTGPMPADMLAFVAAARVAAAGQAATAYDWDAFAQAQAAVLGAEADAIGGALGWLNPPHFFFAVLPLAPLSYGWAWLLWVLATALLLALAAWSVVPRGAAVVAVLAAPSTLLTTSVGQNGLLVAALFAWTFALLDRRPALAGLALGLLTIKPQFGLLLPLLLALTGRWRVFGVAAGVALAAMGLSWAAFGTGTWLAFVPSLTGNADRMLGGEVSPRIQSVYAVLARLTGPGVVAAAGHAVVAAVAAAIVLRLWLRRPEGPEEARAAAAIAASYLLTPYVWGYDTPATAIAALFLARAALRDGWLPGEKALLLLACLAPAVLILMQRPFVMPLAWMLLLALAWRRDAAWRCRAVG</sequence>
<evidence type="ECO:0000256" key="4">
    <source>
        <dbReference type="ARBA" id="ARBA00022692"/>
    </source>
</evidence>
<dbReference type="Pfam" id="PF09594">
    <property type="entry name" value="GT87"/>
    <property type="match status" value="1"/>
</dbReference>
<keyword evidence="4 8" id="KW-0812">Transmembrane</keyword>
<feature type="transmembrane region" description="Helical" evidence="8">
    <location>
        <begin position="271"/>
        <end position="292"/>
    </location>
</feature>
<evidence type="ECO:0000256" key="8">
    <source>
        <dbReference type="SAM" id="Phobius"/>
    </source>
</evidence>
<comment type="caution">
    <text evidence="9">The sequence shown here is derived from an EMBL/GenBank/DDBJ whole genome shotgun (WGS) entry which is preliminary data.</text>
</comment>
<dbReference type="RefSeq" id="WP_211871041.1">
    <property type="nucleotide sequence ID" value="NZ_JAAEDI010000027.1"/>
</dbReference>
<keyword evidence="3" id="KW-0808">Transferase</keyword>
<evidence type="ECO:0000313" key="10">
    <source>
        <dbReference type="Proteomes" id="UP000698752"/>
    </source>
</evidence>
<evidence type="ECO:0000256" key="3">
    <source>
        <dbReference type="ARBA" id="ARBA00022679"/>
    </source>
</evidence>
<evidence type="ECO:0000256" key="2">
    <source>
        <dbReference type="ARBA" id="ARBA00022475"/>
    </source>
</evidence>
<evidence type="ECO:0000256" key="6">
    <source>
        <dbReference type="ARBA" id="ARBA00023136"/>
    </source>
</evidence>
<accession>A0ABS5EMS7</accession>
<keyword evidence="2" id="KW-1003">Cell membrane</keyword>
<evidence type="ECO:0000256" key="7">
    <source>
        <dbReference type="ARBA" id="ARBA00024033"/>
    </source>
</evidence>
<feature type="transmembrane region" description="Helical" evidence="8">
    <location>
        <begin position="113"/>
        <end position="134"/>
    </location>
</feature>
<feature type="transmembrane region" description="Helical" evidence="8">
    <location>
        <begin position="12"/>
        <end position="38"/>
    </location>
</feature>
<dbReference type="EMBL" id="JAAEDI010000027">
    <property type="protein sequence ID" value="MBR0652324.1"/>
    <property type="molecule type" value="Genomic_DNA"/>
</dbReference>
<name>A0ABS5EMS7_9PROT</name>
<organism evidence="9 10">
    <name type="scientific">Neoroseomonas terrae</name>
    <dbReference type="NCBI Taxonomy" id="424799"/>
    <lineage>
        <taxon>Bacteria</taxon>
        <taxon>Pseudomonadati</taxon>
        <taxon>Pseudomonadota</taxon>
        <taxon>Alphaproteobacteria</taxon>
        <taxon>Acetobacterales</taxon>
        <taxon>Acetobacteraceae</taxon>
        <taxon>Neoroseomonas</taxon>
    </lineage>
</organism>
<dbReference type="Proteomes" id="UP000698752">
    <property type="component" value="Unassembled WGS sequence"/>
</dbReference>
<reference evidence="10" key="1">
    <citation type="journal article" date="2021" name="Syst. Appl. Microbiol.">
        <title>Roseomonas hellenica sp. nov., isolated from roots of wild-growing Alkanna tinctoria.</title>
        <authorList>
            <person name="Rat A."/>
            <person name="Naranjo H.D."/>
            <person name="Lebbe L."/>
            <person name="Cnockaert M."/>
            <person name="Krigas N."/>
            <person name="Grigoriadou K."/>
            <person name="Maloupa E."/>
            <person name="Willems A."/>
        </authorList>
    </citation>
    <scope>NUCLEOTIDE SEQUENCE [LARGE SCALE GENOMIC DNA]</scope>
    <source>
        <strain evidence="10">LMG 31159</strain>
    </source>
</reference>
<dbReference type="InterPro" id="IPR018584">
    <property type="entry name" value="GT87"/>
</dbReference>
<evidence type="ECO:0000256" key="5">
    <source>
        <dbReference type="ARBA" id="ARBA00022989"/>
    </source>
</evidence>
<evidence type="ECO:0000313" key="9">
    <source>
        <dbReference type="EMBL" id="MBR0652324.1"/>
    </source>
</evidence>
<evidence type="ECO:0000256" key="1">
    <source>
        <dbReference type="ARBA" id="ARBA00004651"/>
    </source>
</evidence>
<feature type="transmembrane region" description="Helical" evidence="8">
    <location>
        <begin position="348"/>
        <end position="381"/>
    </location>
</feature>